<accession>A0ACC5ZSK2</accession>
<sequence>MQLAANASPRVSSLAQWLAGRPEELAFNSVRSLAQQSGANANTVVRLSRTLGFAGYEECRRAVQDALRNTSEVYGQRAKALSQGGCDGVLTRIHEAGRQNLDALFSANGQAAINRAAELMLGARHVHVIGVRSCFAVADYMLYTARMAFDNFGERAGAPGDIRDRIGATTPEDVVMSITFPHYSVETIAAHELAQRRGARTIAVTDGPASPIALGAEVLICPQMQGPQHLPSLLTAFALTEAIVTAMVARSDSAPDRIMSFEKRLLESGAYRA</sequence>
<name>A0ACC5ZSK2_9RHOB</name>
<proteinExistence type="predicted"/>
<keyword evidence="2" id="KW-1185">Reference proteome</keyword>
<reference evidence="1" key="1">
    <citation type="submission" date="2022-06" db="EMBL/GenBank/DDBJ databases">
        <title>Lutimaribacter sp. EGI FJ00013, a novel bacterium isolated from a salt lake sediment enrichment.</title>
        <authorList>
            <person name="Gao L."/>
            <person name="Fang B.-Z."/>
            <person name="Li W.-J."/>
        </authorList>
    </citation>
    <scope>NUCLEOTIDE SEQUENCE</scope>
    <source>
        <strain evidence="1">EGI FJ00013</strain>
    </source>
</reference>
<dbReference type="EMBL" id="JAMQGO010000001">
    <property type="protein sequence ID" value="MCM2561304.1"/>
    <property type="molecule type" value="Genomic_DNA"/>
</dbReference>
<organism evidence="1 2">
    <name type="scientific">Lutimaribacter degradans</name>
    <dbReference type="NCBI Taxonomy" id="2945989"/>
    <lineage>
        <taxon>Bacteria</taxon>
        <taxon>Pseudomonadati</taxon>
        <taxon>Pseudomonadota</taxon>
        <taxon>Alphaproteobacteria</taxon>
        <taxon>Rhodobacterales</taxon>
        <taxon>Roseobacteraceae</taxon>
        <taxon>Lutimaribacter</taxon>
    </lineage>
</organism>
<evidence type="ECO:0000313" key="1">
    <source>
        <dbReference type="EMBL" id="MCM2561304.1"/>
    </source>
</evidence>
<dbReference type="Proteomes" id="UP001203036">
    <property type="component" value="Unassembled WGS sequence"/>
</dbReference>
<evidence type="ECO:0000313" key="2">
    <source>
        <dbReference type="Proteomes" id="UP001203036"/>
    </source>
</evidence>
<protein>
    <submittedName>
        <fullName evidence="1">MurR/RpiR family transcriptional regulator</fullName>
    </submittedName>
</protein>
<gene>
    <name evidence="1" type="ORF">M8744_04010</name>
</gene>
<comment type="caution">
    <text evidence="1">The sequence shown here is derived from an EMBL/GenBank/DDBJ whole genome shotgun (WGS) entry which is preliminary data.</text>
</comment>